<keyword evidence="5" id="KW-0472">Membrane</keyword>
<evidence type="ECO:0000256" key="2">
    <source>
        <dbReference type="ARBA" id="ARBA00005417"/>
    </source>
</evidence>
<evidence type="ECO:0000256" key="1">
    <source>
        <dbReference type="ARBA" id="ARBA00004370"/>
    </source>
</evidence>
<dbReference type="Proteomes" id="UP000274346">
    <property type="component" value="Chromosome"/>
</dbReference>
<sequence length="76" mass="8776">MRQRILIALAAMCRPRLLIADEPTTALDATVQREVLQLLKELCQQQQMALLIITHGFRRGGRVKRPRRSYAARAHR</sequence>
<dbReference type="Gene3D" id="3.40.50.300">
    <property type="entry name" value="P-loop containing nucleotide triphosphate hydrolases"/>
    <property type="match status" value="1"/>
</dbReference>
<proteinExistence type="inferred from homology"/>
<dbReference type="InterPro" id="IPR050388">
    <property type="entry name" value="ABC_Ni/Peptide_Import"/>
</dbReference>
<dbReference type="GO" id="GO:0016020">
    <property type="term" value="C:membrane"/>
    <property type="evidence" value="ECO:0007669"/>
    <property type="project" value="UniProtKB-SubCell"/>
</dbReference>
<reference evidence="6 7" key="1">
    <citation type="submission" date="2018-12" db="EMBL/GenBank/DDBJ databases">
        <authorList>
            <consortium name="Pathogen Informatics"/>
        </authorList>
    </citation>
    <scope>NUCLEOTIDE SEQUENCE [LARGE SCALE GENOMIC DNA]</scope>
    <source>
        <strain evidence="6 7">NCTC13098</strain>
    </source>
</reference>
<dbReference type="AlphaFoldDB" id="A0A3P8M0D6"/>
<evidence type="ECO:0000313" key="6">
    <source>
        <dbReference type="EMBL" id="VDR24866.1"/>
    </source>
</evidence>
<comment type="similarity">
    <text evidence="2">Belongs to the ABC transporter superfamily.</text>
</comment>
<dbReference type="GO" id="GO:0016787">
    <property type="term" value="F:hydrolase activity"/>
    <property type="evidence" value="ECO:0007669"/>
    <property type="project" value="UniProtKB-KW"/>
</dbReference>
<dbReference type="EC" id="3.6.3.-" evidence="6"/>
<keyword evidence="6" id="KW-0378">Hydrolase</keyword>
<organism evidence="6 7">
    <name type="scientific">Raoultella terrigena</name>
    <name type="common">Klebsiella terrigena</name>
    <dbReference type="NCBI Taxonomy" id="577"/>
    <lineage>
        <taxon>Bacteria</taxon>
        <taxon>Pseudomonadati</taxon>
        <taxon>Pseudomonadota</taxon>
        <taxon>Gammaproteobacteria</taxon>
        <taxon>Enterobacterales</taxon>
        <taxon>Enterobacteriaceae</taxon>
        <taxon>Klebsiella/Raoultella group</taxon>
        <taxon>Raoultella</taxon>
    </lineage>
</organism>
<protein>
    <submittedName>
        <fullName evidence="6">Glutathione import ATP-binding protein GsiA</fullName>
        <ecNumber evidence="6">3.6.3.-</ecNumber>
    </submittedName>
</protein>
<evidence type="ECO:0000256" key="5">
    <source>
        <dbReference type="ARBA" id="ARBA00023136"/>
    </source>
</evidence>
<keyword evidence="3" id="KW-0813">Transport</keyword>
<comment type="subcellular location">
    <subcellularLocation>
        <location evidence="1">Membrane</location>
    </subcellularLocation>
</comment>
<accession>A0A3P8M0D6</accession>
<dbReference type="PANTHER" id="PTHR43297:SF2">
    <property type="entry name" value="DIPEPTIDE TRANSPORT ATP-BINDING PROTEIN DPPD"/>
    <property type="match status" value="1"/>
</dbReference>
<evidence type="ECO:0000256" key="3">
    <source>
        <dbReference type="ARBA" id="ARBA00022448"/>
    </source>
</evidence>
<evidence type="ECO:0000256" key="4">
    <source>
        <dbReference type="ARBA" id="ARBA00022475"/>
    </source>
</evidence>
<keyword evidence="4" id="KW-1003">Cell membrane</keyword>
<name>A0A3P8M0D6_RAOTE</name>
<dbReference type="SUPFAM" id="SSF52540">
    <property type="entry name" value="P-loop containing nucleoside triphosphate hydrolases"/>
    <property type="match status" value="1"/>
</dbReference>
<evidence type="ECO:0000313" key="7">
    <source>
        <dbReference type="Proteomes" id="UP000274346"/>
    </source>
</evidence>
<dbReference type="PANTHER" id="PTHR43297">
    <property type="entry name" value="OLIGOPEPTIDE TRANSPORT ATP-BINDING PROTEIN APPD"/>
    <property type="match status" value="1"/>
</dbReference>
<dbReference type="GO" id="GO:0005524">
    <property type="term" value="F:ATP binding"/>
    <property type="evidence" value="ECO:0007669"/>
    <property type="project" value="UniProtKB-KW"/>
</dbReference>
<dbReference type="EMBL" id="LR131271">
    <property type="protein sequence ID" value="VDR24866.1"/>
    <property type="molecule type" value="Genomic_DNA"/>
</dbReference>
<gene>
    <name evidence="6" type="primary">gsiA_7</name>
    <name evidence="6" type="ORF">NCTC13098_01165</name>
</gene>
<keyword evidence="6" id="KW-0067">ATP-binding</keyword>
<dbReference type="InterPro" id="IPR027417">
    <property type="entry name" value="P-loop_NTPase"/>
</dbReference>
<keyword evidence="6" id="KW-0547">Nucleotide-binding</keyword>
<dbReference type="KEGG" id="rtg:NCTC13098_01165"/>